<evidence type="ECO:0000256" key="6">
    <source>
        <dbReference type="ARBA" id="ARBA00023593"/>
    </source>
</evidence>
<dbReference type="PANTHER" id="PTHR43647:SF1">
    <property type="entry name" value="3-KETO-STEROID REDUCTASE ERG27"/>
    <property type="match status" value="1"/>
</dbReference>
<evidence type="ECO:0000313" key="9">
    <source>
        <dbReference type="Proteomes" id="UP000001628"/>
    </source>
</evidence>
<dbReference type="HOGENOM" id="CLU_029944_0_0_1"/>
<keyword evidence="1" id="KW-0444">Lipid biosynthesis</keyword>
<evidence type="ECO:0000313" key="8">
    <source>
        <dbReference type="EMBL" id="EEH45594.1"/>
    </source>
</evidence>
<dbReference type="PANTHER" id="PTHR43647">
    <property type="entry name" value="DEHYDROGENASE"/>
    <property type="match status" value="1"/>
</dbReference>
<dbReference type="STRING" id="502780.C1G478"/>
<proteinExistence type="inferred from homology"/>
<evidence type="ECO:0000256" key="1">
    <source>
        <dbReference type="ARBA" id="ARBA00022516"/>
    </source>
</evidence>
<evidence type="ECO:0008006" key="10">
    <source>
        <dbReference type="Google" id="ProtNLM"/>
    </source>
</evidence>
<dbReference type="FunCoup" id="C1G478">
    <property type="interactions" value="132"/>
</dbReference>
<dbReference type="GO" id="GO:0000253">
    <property type="term" value="F:3-beta-hydroxysteroid 3-dehydrogenase (NADP+) activity"/>
    <property type="evidence" value="ECO:0007669"/>
    <property type="project" value="TreeGrafter"/>
</dbReference>
<dbReference type="SUPFAM" id="SSF51735">
    <property type="entry name" value="NAD(P)-binding Rossmann-fold domains"/>
    <property type="match status" value="1"/>
</dbReference>
<dbReference type="eggNOG" id="KOG1478">
    <property type="taxonomic scope" value="Eukaryota"/>
</dbReference>
<keyword evidence="4" id="KW-0560">Oxidoreductase</keyword>
<dbReference type="GO" id="GO:0006696">
    <property type="term" value="P:ergosterol biosynthetic process"/>
    <property type="evidence" value="ECO:0007669"/>
    <property type="project" value="TreeGrafter"/>
</dbReference>
<evidence type="ECO:0000256" key="7">
    <source>
        <dbReference type="SAM" id="MobiDB-lite"/>
    </source>
</evidence>
<dbReference type="RefSeq" id="XP_010757561.1">
    <property type="nucleotide sequence ID" value="XM_010759259.1"/>
</dbReference>
<keyword evidence="5" id="KW-0443">Lipid metabolism</keyword>
<gene>
    <name evidence="8" type="ORF">PADG_01744</name>
</gene>
<dbReference type="Proteomes" id="UP000001628">
    <property type="component" value="Unassembled WGS sequence"/>
</dbReference>
<dbReference type="GeneID" id="22581352"/>
<organism evidence="8 9">
    <name type="scientific">Paracoccidioides brasiliensis (strain Pb18)</name>
    <dbReference type="NCBI Taxonomy" id="502780"/>
    <lineage>
        <taxon>Eukaryota</taxon>
        <taxon>Fungi</taxon>
        <taxon>Dikarya</taxon>
        <taxon>Ascomycota</taxon>
        <taxon>Pezizomycotina</taxon>
        <taxon>Eurotiomycetes</taxon>
        <taxon>Eurotiomycetidae</taxon>
        <taxon>Onygenales</taxon>
        <taxon>Ajellomycetaceae</taxon>
        <taxon>Paracoccidioides</taxon>
    </lineage>
</organism>
<dbReference type="GO" id="GO:0005741">
    <property type="term" value="C:mitochondrial outer membrane"/>
    <property type="evidence" value="ECO:0007669"/>
    <property type="project" value="TreeGrafter"/>
</dbReference>
<dbReference type="OrthoDB" id="9989144at2759"/>
<feature type="compositionally biased region" description="Polar residues" evidence="7">
    <location>
        <begin position="297"/>
        <end position="318"/>
    </location>
</feature>
<dbReference type="KEGG" id="pbn:PADG_01744"/>
<evidence type="ECO:0000256" key="2">
    <source>
        <dbReference type="ARBA" id="ARBA00022857"/>
    </source>
</evidence>
<dbReference type="AlphaFoldDB" id="C1G478"/>
<dbReference type="EMBL" id="KN275958">
    <property type="protein sequence ID" value="EEH45594.1"/>
    <property type="molecule type" value="Genomic_DNA"/>
</dbReference>
<dbReference type="GO" id="GO:0005789">
    <property type="term" value="C:endoplasmic reticulum membrane"/>
    <property type="evidence" value="ECO:0007669"/>
    <property type="project" value="TreeGrafter"/>
</dbReference>
<comment type="similarity">
    <text evidence="6">Belongs to the short-chain dehydrogenases/reductases (SDR) family. ERG27 subfamily.</text>
</comment>
<keyword evidence="3" id="KW-0752">Steroid biosynthesis</keyword>
<keyword evidence="9" id="KW-1185">Reference proteome</keyword>
<dbReference type="Gene3D" id="3.40.50.720">
    <property type="entry name" value="NAD(P)-binding Rossmann-like Domain"/>
    <property type="match status" value="1"/>
</dbReference>
<protein>
    <recommendedName>
        <fullName evidence="10">3-keto-steroid reductase</fullName>
    </recommendedName>
</protein>
<feature type="region of interest" description="Disordered" evidence="7">
    <location>
        <begin position="296"/>
        <end position="318"/>
    </location>
</feature>
<name>C1G478_PARBD</name>
<dbReference type="OMA" id="WTGINWP"/>
<keyword evidence="2" id="KW-0521">NADP</keyword>
<accession>C1G478</accession>
<reference evidence="8 9" key="1">
    <citation type="journal article" date="2011" name="PLoS Genet.">
        <title>Comparative genomic analysis of human fungal pathogens causing paracoccidioidomycosis.</title>
        <authorList>
            <person name="Desjardins C.A."/>
            <person name="Champion M.D."/>
            <person name="Holder J.W."/>
            <person name="Muszewska A."/>
            <person name="Goldberg J."/>
            <person name="Bailao A.M."/>
            <person name="Brigido M.M."/>
            <person name="Ferreira M.E."/>
            <person name="Garcia A.M."/>
            <person name="Grynberg M."/>
            <person name="Gujja S."/>
            <person name="Heiman D.I."/>
            <person name="Henn M.R."/>
            <person name="Kodira C.D."/>
            <person name="Leon-Narvaez H."/>
            <person name="Longo L.V."/>
            <person name="Ma L.J."/>
            <person name="Malavazi I."/>
            <person name="Matsuo A.L."/>
            <person name="Morais F.V."/>
            <person name="Pereira M."/>
            <person name="Rodriguez-Brito S."/>
            <person name="Sakthikumar S."/>
            <person name="Salem-Izacc S.M."/>
            <person name="Sykes S.M."/>
            <person name="Teixeira M.M."/>
            <person name="Vallejo M.C."/>
            <person name="Walter M.E."/>
            <person name="Yandava C."/>
            <person name="Young S."/>
            <person name="Zeng Q."/>
            <person name="Zucker J."/>
            <person name="Felipe M.S."/>
            <person name="Goldman G.H."/>
            <person name="Haas B.J."/>
            <person name="McEwen J.G."/>
            <person name="Nino-Vega G."/>
            <person name="Puccia R."/>
            <person name="San-Blas G."/>
            <person name="Soares C.M."/>
            <person name="Birren B.W."/>
            <person name="Cuomo C.A."/>
        </authorList>
    </citation>
    <scope>NUCLEOTIDE SEQUENCE [LARGE SCALE GENOMIC DNA]</scope>
    <source>
        <strain evidence="8 9">Pb18</strain>
    </source>
</reference>
<evidence type="ECO:0000256" key="5">
    <source>
        <dbReference type="ARBA" id="ARBA00023098"/>
    </source>
</evidence>
<dbReference type="VEuPathDB" id="FungiDB:PADG_01744"/>
<dbReference type="InterPro" id="IPR036291">
    <property type="entry name" value="NAD(P)-bd_dom_sf"/>
</dbReference>
<dbReference type="GO" id="GO:0005811">
    <property type="term" value="C:lipid droplet"/>
    <property type="evidence" value="ECO:0007669"/>
    <property type="project" value="TreeGrafter"/>
</dbReference>
<evidence type="ECO:0000256" key="4">
    <source>
        <dbReference type="ARBA" id="ARBA00023002"/>
    </source>
</evidence>
<dbReference type="InterPro" id="IPR051593">
    <property type="entry name" value="Ergosterol_Biosynth_ERG27"/>
</dbReference>
<evidence type="ECO:0000256" key="3">
    <source>
        <dbReference type="ARBA" id="ARBA00022955"/>
    </source>
</evidence>
<dbReference type="InParanoid" id="C1G478"/>
<sequence length="489" mass="54121">MTTPLNRQTPWYLAAANGEQLLSTHRSRTSNTWTITMISQNPLRYAQESDETFVLVTGTNSGLGFAVCCRTIDEFLTTRPESKSLTLLFTTRCSKKSEDTLPLLQAHLNKSAAKHATSKSRITLRPEHVDLCDLLSVRALARRLLTSLPKLDAIILNAGILGVTGINWFKAVYMCLTELVNATTYPSPYTLRDTGVLTNKQTSQPDEPPLGQIFCTNVFGHYMLCHALMPLLSACNTTPGRMIWISSLEATRDCFDISDIQTLKNWRAYEASKYLTDLLALTANLPSSSPWVDGFLSPSTTETKSQQKQNTTDPDPTASCTRPNLYVAHPGICSTAILPLCLPLFSAMVVSFWIARMIGSPWHVISTYKGACAPVWLALSPQSVLDAAEGAYVRLGGGKPKWGSSCDRLGRESPVCTEVEGWGFGGVVGPAVLDNDRRQRKKSGATDLTAEERVEFEELGRKCWREMEELRKSWERILEKEEKARGICG</sequence>